<dbReference type="Proteomes" id="UP000250140">
    <property type="component" value="Unassembled WGS sequence"/>
</dbReference>
<reference evidence="1 2" key="1">
    <citation type="journal article" date="2016" name="Nat. Commun.">
        <title>Ectomycorrhizal ecology is imprinted in the genome of the dominant symbiotic fungus Cenococcum geophilum.</title>
        <authorList>
            <consortium name="DOE Joint Genome Institute"/>
            <person name="Peter M."/>
            <person name="Kohler A."/>
            <person name="Ohm R.A."/>
            <person name="Kuo A."/>
            <person name="Krutzmann J."/>
            <person name="Morin E."/>
            <person name="Arend M."/>
            <person name="Barry K.W."/>
            <person name="Binder M."/>
            <person name="Choi C."/>
            <person name="Clum A."/>
            <person name="Copeland A."/>
            <person name="Grisel N."/>
            <person name="Haridas S."/>
            <person name="Kipfer T."/>
            <person name="LaButti K."/>
            <person name="Lindquist E."/>
            <person name="Lipzen A."/>
            <person name="Maire R."/>
            <person name="Meier B."/>
            <person name="Mihaltcheva S."/>
            <person name="Molinier V."/>
            <person name="Murat C."/>
            <person name="Poggeler S."/>
            <person name="Quandt C.A."/>
            <person name="Sperisen C."/>
            <person name="Tritt A."/>
            <person name="Tisserant E."/>
            <person name="Crous P.W."/>
            <person name="Henrissat B."/>
            <person name="Nehls U."/>
            <person name="Egli S."/>
            <person name="Spatafora J.W."/>
            <person name="Grigoriev I.V."/>
            <person name="Martin F.M."/>
        </authorList>
    </citation>
    <scope>NUCLEOTIDE SEQUENCE [LARGE SCALE GENOMIC DNA]</scope>
    <source>
        <strain evidence="1 2">CBS 207.34</strain>
    </source>
</reference>
<dbReference type="AlphaFoldDB" id="A0A8E2K0B3"/>
<accession>A0A8E2K0B3</accession>
<keyword evidence="2" id="KW-1185">Reference proteome</keyword>
<proteinExistence type="predicted"/>
<sequence>MRRGVSGTREQSWCKQAAKACGGSQAETRQAGFRGAGRLRARQQRQAARSCRASTALALGPAASLSGGASNEMACRVSDQARVGDQVGRGGECLGGQWRRAVAGGGRRWQAVEGRGAVGTYIGTWHAG</sequence>
<gene>
    <name evidence="1" type="ORF">AOQ84DRAFT_184960</name>
</gene>
<protein>
    <submittedName>
        <fullName evidence="1">Uncharacterized protein</fullName>
    </submittedName>
</protein>
<evidence type="ECO:0000313" key="2">
    <source>
        <dbReference type="Proteomes" id="UP000250140"/>
    </source>
</evidence>
<dbReference type="EMBL" id="KV748450">
    <property type="protein sequence ID" value="OCL15424.1"/>
    <property type="molecule type" value="Genomic_DNA"/>
</dbReference>
<organism evidence="1 2">
    <name type="scientific">Glonium stellatum</name>
    <dbReference type="NCBI Taxonomy" id="574774"/>
    <lineage>
        <taxon>Eukaryota</taxon>
        <taxon>Fungi</taxon>
        <taxon>Dikarya</taxon>
        <taxon>Ascomycota</taxon>
        <taxon>Pezizomycotina</taxon>
        <taxon>Dothideomycetes</taxon>
        <taxon>Pleosporomycetidae</taxon>
        <taxon>Gloniales</taxon>
        <taxon>Gloniaceae</taxon>
        <taxon>Glonium</taxon>
    </lineage>
</organism>
<evidence type="ECO:0000313" key="1">
    <source>
        <dbReference type="EMBL" id="OCL15424.1"/>
    </source>
</evidence>
<name>A0A8E2K0B3_9PEZI</name>